<evidence type="ECO:0000256" key="2">
    <source>
        <dbReference type="PROSITE-ProRule" id="PRU01324"/>
    </source>
</evidence>
<dbReference type="Pfam" id="PF07303">
    <property type="entry name" value="Occludin_ELL"/>
    <property type="match status" value="1"/>
</dbReference>
<dbReference type="InParanoid" id="L9KWV8"/>
<dbReference type="EMBL" id="KB320623">
    <property type="protein sequence ID" value="ELW67188.1"/>
    <property type="molecule type" value="Genomic_DNA"/>
</dbReference>
<name>L9KWV8_TUPCH</name>
<dbReference type="GO" id="GO:0031410">
    <property type="term" value="C:cytoplasmic vesicle"/>
    <property type="evidence" value="ECO:0007669"/>
    <property type="project" value="TreeGrafter"/>
</dbReference>
<dbReference type="InterPro" id="IPR031176">
    <property type="entry name" value="ELL/occludin"/>
</dbReference>
<feature type="region of interest" description="Disordered" evidence="3">
    <location>
        <begin position="109"/>
        <end position="137"/>
    </location>
</feature>
<accession>L9KWV8</accession>
<organism evidence="5 6">
    <name type="scientific">Tupaia chinensis</name>
    <name type="common">Chinese tree shrew</name>
    <name type="synonym">Tupaia belangeri chinensis</name>
    <dbReference type="NCBI Taxonomy" id="246437"/>
    <lineage>
        <taxon>Eukaryota</taxon>
        <taxon>Metazoa</taxon>
        <taxon>Chordata</taxon>
        <taxon>Craniata</taxon>
        <taxon>Vertebrata</taxon>
        <taxon>Euteleostomi</taxon>
        <taxon>Mammalia</taxon>
        <taxon>Eutheria</taxon>
        <taxon>Euarchontoglires</taxon>
        <taxon>Scandentia</taxon>
        <taxon>Tupaiidae</taxon>
        <taxon>Tupaia</taxon>
    </lineage>
</organism>
<gene>
    <name evidence="5" type="ORF">TREES_T100014653</name>
</gene>
<evidence type="ECO:0000259" key="4">
    <source>
        <dbReference type="PROSITE" id="PS51980"/>
    </source>
</evidence>
<feature type="compositionally biased region" description="Pro residues" evidence="3">
    <location>
        <begin position="56"/>
        <end position="66"/>
    </location>
</feature>
<dbReference type="GO" id="GO:0016324">
    <property type="term" value="C:apical plasma membrane"/>
    <property type="evidence" value="ECO:0007669"/>
    <property type="project" value="TreeGrafter"/>
</dbReference>
<dbReference type="PANTHER" id="PTHR23288">
    <property type="entry name" value="OCCLUDIN AND RNA POLYMERASE II ELONGATION FACTOR ELL"/>
    <property type="match status" value="1"/>
</dbReference>
<sequence>MQSAWAARRPPPPRAGRDAPRKARSPTRGPPNGASRKPMPTQQPPQTRRSRGDPQICPPGPGPPRLVPRDLKTSALRPLSQPQPGTHKARPRRIVFEDELLSQTLVRAKKPLGAIPEGHRPRPPAVPDYELKYPPVSSQRERSRYAAVFQDQYGEFLELQQEVGSAQAKLQRLEALLRSLPPPRNQKEANVAARVWREFERKQRDPGFLDKQARCLYLKGKLKHLKSQIQKFDDGGDSEGSVYF</sequence>
<reference evidence="6" key="1">
    <citation type="submission" date="2012-07" db="EMBL/GenBank/DDBJ databases">
        <title>Genome of the Chinese tree shrew, a rising model animal genetically related to primates.</title>
        <authorList>
            <person name="Zhang G."/>
            <person name="Fan Y."/>
            <person name="Yao Y."/>
            <person name="Huang Z."/>
        </authorList>
    </citation>
    <scope>NUCLEOTIDE SEQUENCE [LARGE SCALE GENOMIC DNA]</scope>
</reference>
<dbReference type="SUPFAM" id="SSF144292">
    <property type="entry name" value="occludin/ELL-like"/>
    <property type="match status" value="1"/>
</dbReference>
<evidence type="ECO:0000313" key="6">
    <source>
        <dbReference type="Proteomes" id="UP000011518"/>
    </source>
</evidence>
<feature type="region of interest" description="Disordered" evidence="3">
    <location>
        <begin position="1"/>
        <end position="93"/>
    </location>
</feature>
<dbReference type="GO" id="GO:0005923">
    <property type="term" value="C:bicellular tight junction"/>
    <property type="evidence" value="ECO:0007669"/>
    <property type="project" value="TreeGrafter"/>
</dbReference>
<dbReference type="Proteomes" id="UP000011518">
    <property type="component" value="Unassembled WGS sequence"/>
</dbReference>
<comment type="similarity">
    <text evidence="1 2">Belongs to the ELL/occludin family.</text>
</comment>
<dbReference type="PROSITE" id="PS51980">
    <property type="entry name" value="OCEL"/>
    <property type="match status" value="1"/>
</dbReference>
<dbReference type="STRING" id="246437.L9KWV8"/>
<dbReference type="Gene3D" id="6.10.140.340">
    <property type="match status" value="1"/>
</dbReference>
<feature type="domain" description="OCEL" evidence="4">
    <location>
        <begin position="127"/>
        <end position="237"/>
    </location>
</feature>
<evidence type="ECO:0000256" key="1">
    <source>
        <dbReference type="ARBA" id="ARBA00009171"/>
    </source>
</evidence>
<protein>
    <submittedName>
        <fullName evidence="5">Occludin/ELL domain-containing protein 1</fullName>
    </submittedName>
</protein>
<dbReference type="InterPro" id="IPR010844">
    <property type="entry name" value="Occludin_ELL"/>
</dbReference>
<dbReference type="FunCoup" id="L9KWV8">
    <property type="interactions" value="5"/>
</dbReference>
<dbReference type="GO" id="GO:0070830">
    <property type="term" value="P:bicellular tight junction assembly"/>
    <property type="evidence" value="ECO:0007669"/>
    <property type="project" value="TreeGrafter"/>
</dbReference>
<evidence type="ECO:0000313" key="5">
    <source>
        <dbReference type="EMBL" id="ELW67188.1"/>
    </source>
</evidence>
<proteinExistence type="inferred from homology"/>
<evidence type="ECO:0000256" key="3">
    <source>
        <dbReference type="SAM" id="MobiDB-lite"/>
    </source>
</evidence>
<dbReference type="eggNOG" id="KOG4796">
    <property type="taxonomic scope" value="Eukaryota"/>
</dbReference>
<dbReference type="PANTHER" id="PTHR23288:SF15">
    <property type="entry name" value="OCCLUDIN_ELL DOMAIN-CONTAINING PROTEIN 1"/>
    <property type="match status" value="1"/>
</dbReference>
<reference evidence="6" key="2">
    <citation type="journal article" date="2013" name="Nat. Commun.">
        <title>Genome of the Chinese tree shrew.</title>
        <authorList>
            <person name="Fan Y."/>
            <person name="Huang Z.Y."/>
            <person name="Cao C.C."/>
            <person name="Chen C.S."/>
            <person name="Chen Y.X."/>
            <person name="Fan D.D."/>
            <person name="He J."/>
            <person name="Hou H.L."/>
            <person name="Hu L."/>
            <person name="Hu X.T."/>
            <person name="Jiang X.T."/>
            <person name="Lai R."/>
            <person name="Lang Y.S."/>
            <person name="Liang B."/>
            <person name="Liao S.G."/>
            <person name="Mu D."/>
            <person name="Ma Y.Y."/>
            <person name="Niu Y.Y."/>
            <person name="Sun X.Q."/>
            <person name="Xia J.Q."/>
            <person name="Xiao J."/>
            <person name="Xiong Z.Q."/>
            <person name="Xu L."/>
            <person name="Yang L."/>
            <person name="Zhang Y."/>
            <person name="Zhao W."/>
            <person name="Zhao X.D."/>
            <person name="Zheng Y.T."/>
            <person name="Zhou J.M."/>
            <person name="Zhu Y.B."/>
            <person name="Zhang G.J."/>
            <person name="Wang J."/>
            <person name="Yao Y.G."/>
        </authorList>
    </citation>
    <scope>NUCLEOTIDE SEQUENCE [LARGE SCALE GENOMIC DNA]</scope>
</reference>
<keyword evidence="6" id="KW-1185">Reference proteome</keyword>
<dbReference type="AlphaFoldDB" id="L9KWV8"/>